<feature type="region of interest" description="Disordered" evidence="1">
    <location>
        <begin position="132"/>
        <end position="176"/>
    </location>
</feature>
<reference evidence="2 3" key="1">
    <citation type="submission" date="2024-02" db="EMBL/GenBank/DDBJ databases">
        <authorList>
            <consortium name="ELIXIR-Norway"/>
            <consortium name="Elixir Norway"/>
        </authorList>
    </citation>
    <scope>NUCLEOTIDE SEQUENCE [LARGE SCALE GENOMIC DNA]</scope>
</reference>
<dbReference type="Proteomes" id="UP001497512">
    <property type="component" value="Chromosome 1"/>
</dbReference>
<evidence type="ECO:0000313" key="2">
    <source>
        <dbReference type="EMBL" id="CAK9191953.1"/>
    </source>
</evidence>
<proteinExistence type="predicted"/>
<dbReference type="PANTHER" id="PTHR15852:SF27">
    <property type="entry name" value="PROTEIN DISULFIDE-ISOMERASE LQY1, CHLOROPLASTIC"/>
    <property type="match status" value="1"/>
</dbReference>
<sequence length="338" mass="36341">MAAANMWDGQGCRNCCSYSTLVSTSCNSNEFSGLSVYSCHKLGSSFVAGDLENFRKVKSQLKHGQRHPRHSRKPEMRALYSPLVESLKSVRPSSHQLLEAATREDNMLESAISTSLAPLPDTFLMEQTTTRAAPNDEEQGGRQEHCPSSHLLTDKKKQDITPMPQDPVASSSGDYDSGSNFSDLGYDVYAKRSARARPPSMSLSQSFTVGGQGVTRTVGAVGWPWTSATRIKGAGPLGVITAVAVAILGLATAAVRNGVLAGTPQKACPKCDGYGVQQCHVCEGQGKLIWEGKLQRTDPCPLCFGSCLKKCRLCGGTKMKRGIPPNLQTQPAQNFKKS</sequence>
<evidence type="ECO:0000256" key="1">
    <source>
        <dbReference type="SAM" id="MobiDB-lite"/>
    </source>
</evidence>
<keyword evidence="3" id="KW-1185">Reference proteome</keyword>
<gene>
    <name evidence="2" type="ORF">CSSPTR1EN2_LOCUS1648</name>
</gene>
<protein>
    <submittedName>
        <fullName evidence="2">Uncharacterized protein</fullName>
    </submittedName>
</protein>
<dbReference type="InterPro" id="IPR036410">
    <property type="entry name" value="HSP_DnaJ_Cys-rich_dom_sf"/>
</dbReference>
<name>A0ABP0TCE6_9BRYO</name>
<evidence type="ECO:0000313" key="3">
    <source>
        <dbReference type="Proteomes" id="UP001497512"/>
    </source>
</evidence>
<organism evidence="2 3">
    <name type="scientific">Sphagnum troendelagicum</name>
    <dbReference type="NCBI Taxonomy" id="128251"/>
    <lineage>
        <taxon>Eukaryota</taxon>
        <taxon>Viridiplantae</taxon>
        <taxon>Streptophyta</taxon>
        <taxon>Embryophyta</taxon>
        <taxon>Bryophyta</taxon>
        <taxon>Sphagnophytina</taxon>
        <taxon>Sphagnopsida</taxon>
        <taxon>Sphagnales</taxon>
        <taxon>Sphagnaceae</taxon>
        <taxon>Sphagnum</taxon>
    </lineage>
</organism>
<feature type="compositionally biased region" description="Basic and acidic residues" evidence="1">
    <location>
        <begin position="139"/>
        <end position="159"/>
    </location>
</feature>
<dbReference type="PANTHER" id="PTHR15852">
    <property type="entry name" value="PLASTID TRANSCRIPTIONALLY ACTIVE PROTEIN"/>
    <property type="match status" value="1"/>
</dbReference>
<dbReference type="EMBL" id="OZ019893">
    <property type="protein sequence ID" value="CAK9191953.1"/>
    <property type="molecule type" value="Genomic_DNA"/>
</dbReference>
<accession>A0ABP0TCE6</accession>
<dbReference type="SUPFAM" id="SSF57938">
    <property type="entry name" value="DnaJ/Hsp40 cysteine-rich domain"/>
    <property type="match status" value="1"/>
</dbReference>